<evidence type="ECO:0000256" key="9">
    <source>
        <dbReference type="ARBA" id="ARBA00023212"/>
    </source>
</evidence>
<accession>A0ABR2JSC8</accession>
<evidence type="ECO:0000313" key="16">
    <source>
        <dbReference type="EMBL" id="KAK8881619.1"/>
    </source>
</evidence>
<dbReference type="InterPro" id="IPR042219">
    <property type="entry name" value="AAA_lid_11_sf"/>
</dbReference>
<keyword evidence="4" id="KW-0547">Nucleotide-binding</keyword>
<keyword evidence="5" id="KW-0067">ATP-binding</keyword>
<dbReference type="EMBL" id="JAPFFF010000010">
    <property type="protein sequence ID" value="KAK8881619.1"/>
    <property type="molecule type" value="Genomic_DNA"/>
</dbReference>
<keyword evidence="6" id="KW-0243">Dynein</keyword>
<keyword evidence="9" id="KW-0206">Cytoskeleton</keyword>
<evidence type="ECO:0000256" key="7">
    <source>
        <dbReference type="ARBA" id="ARBA00023054"/>
    </source>
</evidence>
<dbReference type="SUPFAM" id="SSF52540">
    <property type="entry name" value="P-loop containing nucleoside triphosphate hydrolases"/>
    <property type="match status" value="1"/>
</dbReference>
<feature type="domain" description="Dynein heavy chain AAA module D4" evidence="14">
    <location>
        <begin position="2387"/>
        <end position="2599"/>
    </location>
</feature>
<gene>
    <name evidence="16" type="ORF">M9Y10_004363</name>
</gene>
<dbReference type="PANTHER" id="PTHR10676">
    <property type="entry name" value="DYNEIN HEAVY CHAIN FAMILY PROTEIN"/>
    <property type="match status" value="1"/>
</dbReference>
<dbReference type="InterPro" id="IPR041658">
    <property type="entry name" value="AAA_lid_11"/>
</dbReference>
<feature type="domain" description="Dynein heavy chain AAA lid" evidence="15">
    <location>
        <begin position="3651"/>
        <end position="3769"/>
    </location>
</feature>
<evidence type="ECO:0000256" key="1">
    <source>
        <dbReference type="ARBA" id="ARBA00004245"/>
    </source>
</evidence>
<keyword evidence="8" id="KW-0505">Motor protein</keyword>
<evidence type="ECO:0008006" key="18">
    <source>
        <dbReference type="Google" id="ProtNLM"/>
    </source>
</evidence>
<feature type="region of interest" description="Disordered" evidence="11">
    <location>
        <begin position="83"/>
        <end position="102"/>
    </location>
</feature>
<evidence type="ECO:0000256" key="3">
    <source>
        <dbReference type="ARBA" id="ARBA00022701"/>
    </source>
</evidence>
<dbReference type="PANTHER" id="PTHR10676:SF396">
    <property type="entry name" value="DYNEIN AXONEMAL HEAVY CHAIN 1"/>
    <property type="match status" value="1"/>
</dbReference>
<dbReference type="Proteomes" id="UP001470230">
    <property type="component" value="Unassembled WGS sequence"/>
</dbReference>
<dbReference type="Gene3D" id="3.40.50.300">
    <property type="entry name" value="P-loop containing nucleotide triphosphate hydrolases"/>
    <property type="match status" value="5"/>
</dbReference>
<feature type="coiled-coil region" evidence="10">
    <location>
        <begin position="2678"/>
        <end position="2726"/>
    </location>
</feature>
<evidence type="ECO:0000313" key="17">
    <source>
        <dbReference type="Proteomes" id="UP001470230"/>
    </source>
</evidence>
<dbReference type="InterPro" id="IPR043157">
    <property type="entry name" value="Dynein_AAA1S"/>
</dbReference>
<feature type="coiled-coil region" evidence="10">
    <location>
        <begin position="2841"/>
        <end position="2903"/>
    </location>
</feature>
<dbReference type="InterPro" id="IPR027417">
    <property type="entry name" value="P-loop_NTPase"/>
</dbReference>
<reference evidence="16 17" key="1">
    <citation type="submission" date="2024-04" db="EMBL/GenBank/DDBJ databases">
        <title>Tritrichomonas musculus Genome.</title>
        <authorList>
            <person name="Alves-Ferreira E."/>
            <person name="Grigg M."/>
            <person name="Lorenzi H."/>
            <person name="Galac M."/>
        </authorList>
    </citation>
    <scope>NUCLEOTIDE SEQUENCE [LARGE SCALE GENOMIC DNA]</scope>
    <source>
        <strain evidence="16 17">EAF2021</strain>
    </source>
</reference>
<evidence type="ECO:0000256" key="5">
    <source>
        <dbReference type="ARBA" id="ARBA00022840"/>
    </source>
</evidence>
<name>A0ABR2JSC8_9EUKA</name>
<keyword evidence="7 10" id="KW-0175">Coiled coil</keyword>
<dbReference type="Pfam" id="PF12774">
    <property type="entry name" value="AAA_6"/>
    <property type="match status" value="1"/>
</dbReference>
<evidence type="ECO:0000256" key="6">
    <source>
        <dbReference type="ARBA" id="ARBA00023017"/>
    </source>
</evidence>
<dbReference type="Gene3D" id="3.20.180.20">
    <property type="entry name" value="Dynein heavy chain, N-terminal domain 2"/>
    <property type="match status" value="1"/>
</dbReference>
<keyword evidence="17" id="KW-1185">Reference proteome</keyword>
<evidence type="ECO:0000256" key="11">
    <source>
        <dbReference type="SAM" id="MobiDB-lite"/>
    </source>
</evidence>
<keyword evidence="2" id="KW-0963">Cytoplasm</keyword>
<evidence type="ECO:0000259" key="15">
    <source>
        <dbReference type="Pfam" id="PF18198"/>
    </source>
</evidence>
<dbReference type="Gene3D" id="1.10.8.720">
    <property type="entry name" value="Region D6 of dynein motor"/>
    <property type="match status" value="1"/>
</dbReference>
<dbReference type="InterPro" id="IPR013602">
    <property type="entry name" value="Dynein_heavy_linker"/>
</dbReference>
<comment type="subcellular location">
    <subcellularLocation>
        <location evidence="1">Cytoplasm</location>
        <location evidence="1">Cytoskeleton</location>
    </subcellularLocation>
</comment>
<dbReference type="Gene3D" id="1.20.140.100">
    <property type="entry name" value="Dynein heavy chain, N-terminal domain 2"/>
    <property type="match status" value="1"/>
</dbReference>
<dbReference type="InterPro" id="IPR035699">
    <property type="entry name" value="AAA_6"/>
</dbReference>
<dbReference type="InterPro" id="IPR026983">
    <property type="entry name" value="DHC"/>
</dbReference>
<evidence type="ECO:0000256" key="8">
    <source>
        <dbReference type="ARBA" id="ARBA00023175"/>
    </source>
</evidence>
<organism evidence="16 17">
    <name type="scientific">Tritrichomonas musculus</name>
    <dbReference type="NCBI Taxonomy" id="1915356"/>
    <lineage>
        <taxon>Eukaryota</taxon>
        <taxon>Metamonada</taxon>
        <taxon>Parabasalia</taxon>
        <taxon>Tritrichomonadida</taxon>
        <taxon>Tritrichomonadidae</taxon>
        <taxon>Tritrichomonas</taxon>
    </lineage>
</organism>
<evidence type="ECO:0000256" key="10">
    <source>
        <dbReference type="SAM" id="Coils"/>
    </source>
</evidence>
<dbReference type="Gene3D" id="1.20.920.20">
    <property type="match status" value="1"/>
</dbReference>
<dbReference type="InterPro" id="IPR042222">
    <property type="entry name" value="Dynein_2_N"/>
</dbReference>
<dbReference type="InterPro" id="IPR042228">
    <property type="entry name" value="Dynein_linker_3"/>
</dbReference>
<dbReference type="Pfam" id="PF18198">
    <property type="entry name" value="AAA_lid_11"/>
    <property type="match status" value="1"/>
</dbReference>
<dbReference type="Gene3D" id="1.20.58.1120">
    <property type="match status" value="1"/>
</dbReference>
<evidence type="ECO:0000259" key="12">
    <source>
        <dbReference type="Pfam" id="PF08393"/>
    </source>
</evidence>
<feature type="domain" description="Dynein heavy chain linker" evidence="12">
    <location>
        <begin position="828"/>
        <end position="1249"/>
    </location>
</feature>
<keyword evidence="3" id="KW-0493">Microtubule</keyword>
<dbReference type="Pfam" id="PF12780">
    <property type="entry name" value="AAA_8"/>
    <property type="match status" value="1"/>
</dbReference>
<evidence type="ECO:0000256" key="2">
    <source>
        <dbReference type="ARBA" id="ARBA00022490"/>
    </source>
</evidence>
<comment type="caution">
    <text evidence="16">The sequence shown here is derived from an EMBL/GenBank/DDBJ whole genome shotgun (WGS) entry which is preliminary data.</text>
</comment>
<evidence type="ECO:0000256" key="4">
    <source>
        <dbReference type="ARBA" id="ARBA00022741"/>
    </source>
</evidence>
<feature type="domain" description="Dynein heavy chain hydrolytic ATP-binding dynein motor region" evidence="13">
    <location>
        <begin position="1385"/>
        <end position="1734"/>
    </location>
</feature>
<evidence type="ECO:0000259" key="13">
    <source>
        <dbReference type="Pfam" id="PF12774"/>
    </source>
</evidence>
<dbReference type="InterPro" id="IPR024317">
    <property type="entry name" value="Dynein_heavy_chain_D4_dom"/>
</dbReference>
<evidence type="ECO:0000259" key="14">
    <source>
        <dbReference type="Pfam" id="PF12780"/>
    </source>
</evidence>
<dbReference type="Gene3D" id="1.10.8.710">
    <property type="match status" value="1"/>
</dbReference>
<sequence>MNFSKYNIEEADIVIPKRSKTPIKRPQTAANTGRQTKGLFATKNIDRDVQAFDVVDPAGDSGDKILHACSPRLLAIKTKATRLKQERKPTIPTRGRPKTALNPSAAQMMPSLLSNHKLAQLRDPIPESTIQAYQKNIDNEKLSIGFTEDPLAYFSKRKDGRGHRFIYLNYSGDRRNPNFNPYDLTKVPFAEVNPEYFTMSATGVTHIHPNGATENISLDRWANESSHFLTLKKLKLFKFYFIWKPFRIWKNFVMRQRYNQITDKVMRFSFMNNFVFYQTSIDFLKDTPDSIIIKYLLAFQSQKKFTIEEFHQAETDNRQILSEAYNEYLDSIIASLVQLDIDIRDPGRLVVQDSEFSEIKRRNPNLGQLKILERKKHAESMRRNDIVQKEVYAFCDFIRLTDMLIIESLSKSCTESWKIAEDNVSSDMASIFQIEVEFNHEGKVVFQPSLDELVRITKESLHGSLDYLDQLPRLIMSSKLRTRLRENIPTLNQLFENGPSFNEFISCNEIIPQVEDRIIEVITTSYHDAEVISQVFTDFYSIYKTGMTWDPSSYLHERGGKSELIELFTVEDGCPFLSFDPSKELIVIFDEVSSDIAKFTKDQNKLTQFRACTVRGALYIDSRKIRATLGPIPTRCINDIQSLIKDLTQKKTDKITSIMKACTRKFNHEPTNLESYVKFCDFIDKTQKLVPFISAEICSVDEMYDLLQLFPNKQDPQQESTNALHSNFTSFKADIKTAVGLKEVNSDKYLFVLQQELRKYDRKLQKYKDIVTAYPSTIRQTDIDNLLPATIRVKTKIIKLEPKINDLLKWEEILNVKLNDFKIYNIVKVDADLMENVFRSVSKWKEINKEITSVPFSSIDMPLFKEDLMKLESDVKSLKEKNTSDQNPLIEELTANLDGIVPFIVPLEQLSSGKMQIQHWNRLFEECGQPYAYYAQIKIAELLNFGILKDFDKIARITGTSHGESQLENEFNNLLSHWKDVSLPLMTTRIRSEDSLVLGSLNQTFEEIGDTQIELYNMLQNRYVQGIREQVLKLSNELENIAEILSAWEVFQSNWLILSPVFATDEIKSLLPQQTNKFMIVRKRWISLIKHTLENPKLFNVVTFPSLFEMLTENNKTLEILLSSLVKFVDIKRENMPRLFFLSNDEVLQLISTNDFAVFNKHISKIFMNVRGFDSRASETESNENDLTIIGENDKSTAQDFSKLKVYGIINDDGDSLSFDNIVNCEGQVDEWVPNIFKEIKSSFRSNLAASLAKYQSGNMTDWVMAYSSFICILTLQITFSRDTDDNFHNIENNARVFANYENVIQQRIRDMCAAMMSPLAPNELLKLSSVVSLLNYHLYQTRLLSEKYAFYSQKINWSNHLRLMFNLQNSSLHVLFGENQVEHGYEFFGSALQYIHTPSSERLIVNTCNSLFNNNFPLLVGSNGIRRKQLLTYIAANFGNFIYFASSFPDYSFNIISRLFTGAALSGCWLCFVNIQNQTHSNLSFIYEMLRNFSSTLNSGGIRMNINSKIIEIKNTCRFLMTSDSCFLENNDTEIPPQLRSLLKPIACSAPDLRLIAEIKLISFGFKSTKHFSVKITSLLSTISESYEYLHCKEQMKLLTHLLENARDYLRQLMHSKGVSFVNYYESARTAEEYAITRSFYEEFIHNVKEEHIESFFELLYSTFHVFDTFETFKNNLLNSNFFADEIASSLIREEVSKFTSNEYYINQTINLFKLLMNYSCIIICGESYSGKSYIVELLSKAFETLSKNPDALNKFNLIASIKLLDLYMNIDTTSGIFGTSIDDVNVGCIQLSGHLNSYLTNLCKYKRTHHCLLRFNGPVTTTFSTYLLEILSGGGKDKGRLSSLDTFSFDQQFHILIETDSLNCISPSLFSICGLLYMSNHMKPIENIFEDRKISLKKESFIDSSYQYLQETFTEIIPKVLDYIISITNKFISHVLRGKEYLTVSLPRKCFEYALSIIKATSIDQNNKILLKSVLIVSFYTVYSSVLNNKEKVEFEKWLRVTFSINVPNDWTGFNVPNHFWDIYPRPSLQSVRLFKGAFVPVDFSLLNEKKPLLKKTDRVVSTKFISDLSIPIPQYLPLLYQSMVLSRNMQHIFLHGPKKSGKSHFLNFFFSQNSEFIPVYVPNGPHSTNSTMSTFISTHCSVIKKKYFMLPETKIFALVFENVDPSNLTVVEFIRMIVSSRTIANVSPNDSNFLEVIDLRNYFVIVTGEKIEEFPARFLSMFTPIHLIEPATSTKKHIFMNISSFFGLEEKFADKCFSLIEQTAPTNFNIYQPLQSLCFLDEKENKDENSTKVLLSILLNELNFGYFNNRKRTNEEIEKFNNLFKSLFHSEVDSFWKLRKLNILMTNDMKSFKIQSEELDYEDMKIDLEEKLSFYNTKSKAKLHLSISNALIDHVLLLQRAVCYPGGSCFLISKPGLNRKSLTKFVCSIKDMKFIDLSLNVDFDSTVRDSLFDIISSSQQFVLFFRATNENICQLKLLIDFIVNHNFSYFFNEEDLINCYLKLNHVQEQSQEQNLSSLYQLIDLFSNKIHVVISINEEDEETMKFVHVFENSSIYCIKFEVNEIDQFSDIATGMLSDLDTIIDVPEKLPYLLSRIHLYIKEEFDDLPLNYFYDLIYEFTNKLKLSKEDIIHKHKQTDIALHFFEDMSKKMIWLDKEITELKPKIDSLQSSTKEMETKFSENKEKISNRSNELQEEEMLKTAEIKKMQDDLAQNKKELIETEQNVESNLLKVKSLQERDIKIIQLSAESPTPKYKAFFELLCIFVENPPTYEPFGLAMATDNSIVSSLTNRIAYKIIPNEVLAAAKQNIQANNFTHSEMEAIAPALGILYDWIHSIYHYANVKQKIKALQKDLDDKQTEYHKYMDETKNDRESIAKLSAELEAEMAKISQSESERVSLEKEFDEKQFKLRNVCALMKNTTKIIDKWKRDSTQFNDDMKLMIGNTVVYASYLVYGGMLNPSQKTSLMTFLSNEMENNLISSTSDSFMYYVASQLEIHDNIEIRSAHSFVSTKSSSNFYQPSKERKTSLINDKKKKKNQQVSHETMRDFHHMRTVRRTPLLIDPDRIVYPFFCSHCVQERLMKISFIASSFKEKLFKAIEFGFTIVVTDVDWLNPFLENVLSTLLFSTTNSYESVAITIEGKTLMKHRDFRLVMFTSKRSIKEIPLDLLCRVTIIDSSCSSLTSLNDAISTAFVNFFDPEMVPRMASVSSSETHYRVEMQRYEQQMFNLISEIKKQLEKAPQKEDDDEEENEKYDFLKDEELLGELLQSKELFFTIMNVSVDFNTIKNEHKMTVEPFLKHIEFCNTIWEAASRYLPLISPNYVLTFDRFLSLVKTGISSSGVKPGLIQDEGHVQLHNSLLNVLMKGLLQSLTFDESIFLMFISSYLKGKKEGKYHDEDLEAIVEHFHEEFHSRIDTHLDDVKSNTNNNEIKEDDFELLKFANVADFYNHVSSFIMSQFSNDFANFLPFFQIESFFSGSAMTPVLIQMKDYVDSTSLLLEHFVQTRNRFDSFELYPLFDNEEALKKVLSNVINAVSKGKWIALQYTKASKNVAQCIANIYYHILANSEKVSTNFRLVVLAHTTQFLPVDFLIASVRISIENNYPSIRHQMLQVYQHHSTSIRSSTNPKLMKKVAYVIVLLYAILNFSSFVKPLGLYEHNIINEMSVKEAIDYIRQTIDSHVMVDLPFRNIRETIQDFFYASKVIDTFDRRKARSLIFSLITPEMIEENFTFLDPSSDEVDRWTIPPDMPITNYMHIIEKIPVFTSCDVILMSRGTSQPILNWNLSRWIARPFICLHKKLKVKSDKSGGATFESLTKMMLNSMPKKIYLTGKMVTSPIFQFFMNEITVFNDAIDSIWDSFYRNENNSVFESLTALTVPEEWREKVGYSGTMNLQRFLGILNQKEKFYRTCYAKNGLSSKEVDCKLITNVKGLLLSFLHQMSFEKNLPVDSMVYEFTFSEVPSPQLMTLTLTNVYLVSGFYDVLTKRLIRIGSGAPPFTKMPPLACTVVKRASKVVRAFQCPLFLSVPLRDSRDEFMLKRQKERIDGEVNNLVYYVPIQSDLTDKQCVIEGTCLVCHMPDVFEP</sequence>
<protein>
    <recommendedName>
        <fullName evidence="18">Dynein heavy chain family protein</fullName>
    </recommendedName>
</protein>
<proteinExistence type="predicted"/>
<dbReference type="Pfam" id="PF08393">
    <property type="entry name" value="DHC_N2"/>
    <property type="match status" value="1"/>
</dbReference>